<evidence type="ECO:0000256" key="3">
    <source>
        <dbReference type="PROSITE-ProRule" id="PRU00023"/>
    </source>
</evidence>
<evidence type="ECO:0000256" key="1">
    <source>
        <dbReference type="ARBA" id="ARBA00022737"/>
    </source>
</evidence>
<dbReference type="SMART" id="SM00248">
    <property type="entry name" value="ANK"/>
    <property type="match status" value="5"/>
</dbReference>
<dbReference type="Gene3D" id="1.10.533.10">
    <property type="entry name" value="Death Domain, Fas"/>
    <property type="match status" value="1"/>
</dbReference>
<evidence type="ECO:0000256" key="2">
    <source>
        <dbReference type="ARBA" id="ARBA00023043"/>
    </source>
</evidence>
<proteinExistence type="predicted"/>
<organism evidence="4 5">
    <name type="scientific">Larimichthys crocea</name>
    <name type="common">Large yellow croaker</name>
    <name type="synonym">Pseudosciaena crocea</name>
    <dbReference type="NCBI Taxonomy" id="215358"/>
    <lineage>
        <taxon>Eukaryota</taxon>
        <taxon>Metazoa</taxon>
        <taxon>Chordata</taxon>
        <taxon>Craniata</taxon>
        <taxon>Vertebrata</taxon>
        <taxon>Euteleostomi</taxon>
        <taxon>Actinopterygii</taxon>
        <taxon>Neopterygii</taxon>
        <taxon>Teleostei</taxon>
        <taxon>Neoteleostei</taxon>
        <taxon>Acanthomorphata</taxon>
        <taxon>Eupercaria</taxon>
        <taxon>Sciaenidae</taxon>
        <taxon>Larimichthys</taxon>
    </lineage>
</organism>
<evidence type="ECO:0000313" key="5">
    <source>
        <dbReference type="Proteomes" id="UP000424527"/>
    </source>
</evidence>
<dbReference type="Proteomes" id="UP000424527">
    <property type="component" value="Unassembled WGS sequence"/>
</dbReference>
<comment type="caution">
    <text evidence="4">The sequence shown here is derived from an EMBL/GenBank/DDBJ whole genome shotgun (WGS) entry which is preliminary data.</text>
</comment>
<name>A0A6G0IST4_LARCR</name>
<gene>
    <name evidence="4" type="ORF">D5F01_LYC07454</name>
</gene>
<dbReference type="Pfam" id="PF12796">
    <property type="entry name" value="Ank_2"/>
    <property type="match status" value="2"/>
</dbReference>
<dbReference type="SUPFAM" id="SSF48403">
    <property type="entry name" value="Ankyrin repeat"/>
    <property type="match status" value="1"/>
</dbReference>
<dbReference type="PRINTS" id="PR01415">
    <property type="entry name" value="ANKYRIN"/>
</dbReference>
<evidence type="ECO:0000313" key="4">
    <source>
        <dbReference type="EMBL" id="KAE8294500.1"/>
    </source>
</evidence>
<keyword evidence="1" id="KW-0677">Repeat</keyword>
<feature type="repeat" description="ANK" evidence="3">
    <location>
        <begin position="186"/>
        <end position="218"/>
    </location>
</feature>
<reference evidence="4 5" key="1">
    <citation type="submission" date="2019-07" db="EMBL/GenBank/DDBJ databases">
        <title>Chromosome genome assembly for large yellow croaker.</title>
        <authorList>
            <person name="Xiao S."/>
        </authorList>
    </citation>
    <scope>NUCLEOTIDE SEQUENCE [LARGE SCALE GENOMIC DNA]</scope>
    <source>
        <strain evidence="4">JMULYC20181020</strain>
        <tissue evidence="4">Muscle</tissue>
    </source>
</reference>
<dbReference type="InterPro" id="IPR011029">
    <property type="entry name" value="DEATH-like_dom_sf"/>
</dbReference>
<dbReference type="PROSITE" id="PS50088">
    <property type="entry name" value="ANK_REPEAT"/>
    <property type="match status" value="3"/>
</dbReference>
<dbReference type="PANTHER" id="PTHR24166">
    <property type="entry name" value="ROLLING PEBBLES, ISOFORM B"/>
    <property type="match status" value="1"/>
</dbReference>
<dbReference type="InterPro" id="IPR002110">
    <property type="entry name" value="Ankyrin_rpt"/>
</dbReference>
<feature type="repeat" description="ANK" evidence="3">
    <location>
        <begin position="153"/>
        <end position="185"/>
    </location>
</feature>
<dbReference type="PROSITE" id="PS50297">
    <property type="entry name" value="ANK_REP_REGION"/>
    <property type="match status" value="2"/>
</dbReference>
<feature type="repeat" description="ANK" evidence="3">
    <location>
        <begin position="223"/>
        <end position="250"/>
    </location>
</feature>
<dbReference type="InterPro" id="IPR036770">
    <property type="entry name" value="Ankyrin_rpt-contain_sf"/>
</dbReference>
<protein>
    <submittedName>
        <fullName evidence="4">Uncharacterized protein</fullName>
    </submittedName>
</protein>
<accession>A0A6G0IST4</accession>
<dbReference type="EMBL" id="REGW02000007">
    <property type="protein sequence ID" value="KAE8294500.1"/>
    <property type="molecule type" value="Genomic_DNA"/>
</dbReference>
<dbReference type="InterPro" id="IPR050889">
    <property type="entry name" value="Dendritic_Spine_Reg/Scaffold"/>
</dbReference>
<sequence>MTAAKRSIVLTIRTRQDQNSRVLDILEARGERACRKFFHPCLMLAEPKLYQEIKTYLSDVNGHIRDTRRQLIGYLLERDQEGINKITSKVVSQETPILFAIKEPKKSLPEKEDRRTVPLLTPEEHEPAQSRAENLIHMIATDGEEPDWTCRIIRVTALHKAASSGHTEIVRALVQAGAPIYTLDLQGKTSVHLAAENEHLHPVKVLVKEEAKQSESHTRDMFLHSAAVEDNWRLAEILLQSGADVDARNNHKKTALFYAVSRNNAKTVTVLLNAGAIVDYDVINEAIKLNEESILHLLLDNARGSLREETLFSAVQQNHDGVVAALIDSGADGNMSDKQGYTPLLLSAALGHAEVFR</sequence>
<dbReference type="Pfam" id="PF13637">
    <property type="entry name" value="Ank_4"/>
    <property type="match status" value="1"/>
</dbReference>
<keyword evidence="2 3" id="KW-0040">ANK repeat</keyword>
<dbReference type="AlphaFoldDB" id="A0A6G0IST4"/>
<dbReference type="CDD" id="cd01671">
    <property type="entry name" value="CARD"/>
    <property type="match status" value="1"/>
</dbReference>
<keyword evidence="5" id="KW-1185">Reference proteome</keyword>
<dbReference type="Gene3D" id="1.25.40.20">
    <property type="entry name" value="Ankyrin repeat-containing domain"/>
    <property type="match status" value="1"/>
</dbReference>
<dbReference type="PANTHER" id="PTHR24166:SF48">
    <property type="entry name" value="PROTEIN VAPYRIN"/>
    <property type="match status" value="1"/>
</dbReference>